<feature type="transmembrane region" description="Helical" evidence="1">
    <location>
        <begin position="51"/>
        <end position="72"/>
    </location>
</feature>
<sequence length="159" mass="18307">MEQTDDLRKLFKLAVIAAAAIILTLAIYVVVVEVIRSRHEFFFGFVNLDNIGIIRYVFYGLAVIQVVIIRVLRGTLLKKSPSDDAAKLKDKLFKASIFTSAFCEVPAIFGLVLFLLGGLYKDFYILLFVSLFLMFMFFPRYNNWETWLKENNPSKCFLP</sequence>
<organism evidence="2">
    <name type="scientific">marine sediment metagenome</name>
    <dbReference type="NCBI Taxonomy" id="412755"/>
    <lineage>
        <taxon>unclassified sequences</taxon>
        <taxon>metagenomes</taxon>
        <taxon>ecological metagenomes</taxon>
    </lineage>
</organism>
<evidence type="ECO:0000313" key="2">
    <source>
        <dbReference type="EMBL" id="GAI38359.1"/>
    </source>
</evidence>
<feature type="transmembrane region" description="Helical" evidence="1">
    <location>
        <begin position="12"/>
        <end position="31"/>
    </location>
</feature>
<dbReference type="AlphaFoldDB" id="X1Q530"/>
<evidence type="ECO:0000256" key="1">
    <source>
        <dbReference type="SAM" id="Phobius"/>
    </source>
</evidence>
<feature type="transmembrane region" description="Helical" evidence="1">
    <location>
        <begin position="92"/>
        <end position="117"/>
    </location>
</feature>
<dbReference type="InterPro" id="IPR035921">
    <property type="entry name" value="F/V-ATP_Csub_sf"/>
</dbReference>
<dbReference type="EMBL" id="BARV01026212">
    <property type="protein sequence ID" value="GAI38359.1"/>
    <property type="molecule type" value="Genomic_DNA"/>
</dbReference>
<dbReference type="Gene3D" id="1.20.120.610">
    <property type="entry name" value="lithium bound rotor ring of v- atpase"/>
    <property type="match status" value="1"/>
</dbReference>
<keyword evidence="1" id="KW-0472">Membrane</keyword>
<reference evidence="2" key="1">
    <citation type="journal article" date="2014" name="Front. Microbiol.">
        <title>High frequency of phylogenetically diverse reductive dehalogenase-homologous genes in deep subseafloor sedimentary metagenomes.</title>
        <authorList>
            <person name="Kawai M."/>
            <person name="Futagami T."/>
            <person name="Toyoda A."/>
            <person name="Takaki Y."/>
            <person name="Nishi S."/>
            <person name="Hori S."/>
            <person name="Arai W."/>
            <person name="Tsubouchi T."/>
            <person name="Morono Y."/>
            <person name="Uchiyama I."/>
            <person name="Ito T."/>
            <person name="Fujiyama A."/>
            <person name="Inagaki F."/>
            <person name="Takami H."/>
        </authorList>
    </citation>
    <scope>NUCLEOTIDE SEQUENCE</scope>
    <source>
        <strain evidence="2">Expedition CK06-06</strain>
    </source>
</reference>
<name>X1Q530_9ZZZZ</name>
<proteinExistence type="predicted"/>
<feature type="transmembrane region" description="Helical" evidence="1">
    <location>
        <begin position="123"/>
        <end position="141"/>
    </location>
</feature>
<accession>X1Q530</accession>
<protein>
    <submittedName>
        <fullName evidence="2">Uncharacterized protein</fullName>
    </submittedName>
</protein>
<gene>
    <name evidence="2" type="ORF">S06H3_42397</name>
</gene>
<comment type="caution">
    <text evidence="2">The sequence shown here is derived from an EMBL/GenBank/DDBJ whole genome shotgun (WGS) entry which is preliminary data.</text>
</comment>
<keyword evidence="1" id="KW-1133">Transmembrane helix</keyword>
<keyword evidence="1" id="KW-0812">Transmembrane</keyword>